<keyword evidence="2" id="KW-1185">Reference proteome</keyword>
<accession>A0A2J6RZ56</accession>
<dbReference type="AlphaFoldDB" id="A0A2J6RZ56"/>
<reference evidence="1 2" key="1">
    <citation type="submission" date="2016-04" db="EMBL/GenBank/DDBJ databases">
        <title>A degradative enzymes factory behind the ericoid mycorrhizal symbiosis.</title>
        <authorList>
            <consortium name="DOE Joint Genome Institute"/>
            <person name="Martino E."/>
            <person name="Morin E."/>
            <person name="Grelet G."/>
            <person name="Kuo A."/>
            <person name="Kohler A."/>
            <person name="Daghino S."/>
            <person name="Barry K."/>
            <person name="Choi C."/>
            <person name="Cichocki N."/>
            <person name="Clum A."/>
            <person name="Copeland A."/>
            <person name="Hainaut M."/>
            <person name="Haridas S."/>
            <person name="Labutti K."/>
            <person name="Lindquist E."/>
            <person name="Lipzen A."/>
            <person name="Khouja H.-R."/>
            <person name="Murat C."/>
            <person name="Ohm R."/>
            <person name="Olson A."/>
            <person name="Spatafora J."/>
            <person name="Veneault-Fourrey C."/>
            <person name="Henrissat B."/>
            <person name="Grigoriev I."/>
            <person name="Martin F."/>
            <person name="Perotto S."/>
        </authorList>
    </citation>
    <scope>NUCLEOTIDE SEQUENCE [LARGE SCALE GENOMIC DNA]</scope>
    <source>
        <strain evidence="1 2">F</strain>
    </source>
</reference>
<evidence type="ECO:0000313" key="2">
    <source>
        <dbReference type="Proteomes" id="UP000235786"/>
    </source>
</evidence>
<name>A0A2J6RZ56_HYAVF</name>
<dbReference type="OrthoDB" id="4851849at2759"/>
<proteinExistence type="predicted"/>
<dbReference type="Proteomes" id="UP000235786">
    <property type="component" value="Unassembled WGS sequence"/>
</dbReference>
<organism evidence="1 2">
    <name type="scientific">Hyaloscypha variabilis (strain UAMH 11265 / GT02V1 / F)</name>
    <name type="common">Meliniomyces variabilis</name>
    <dbReference type="NCBI Taxonomy" id="1149755"/>
    <lineage>
        <taxon>Eukaryota</taxon>
        <taxon>Fungi</taxon>
        <taxon>Dikarya</taxon>
        <taxon>Ascomycota</taxon>
        <taxon>Pezizomycotina</taxon>
        <taxon>Leotiomycetes</taxon>
        <taxon>Helotiales</taxon>
        <taxon>Hyaloscyphaceae</taxon>
        <taxon>Hyaloscypha</taxon>
        <taxon>Hyaloscypha variabilis</taxon>
    </lineage>
</organism>
<protein>
    <submittedName>
        <fullName evidence="1">Uncharacterized protein</fullName>
    </submittedName>
</protein>
<sequence length="108" mass="12744">MLGPNPTEENWFYFGFCTCQNEWQENILEGLYSKLLLGDKLSDVPRWDYFPSTRKIEIATFKKFWEVYESGGLIKIMESKGLKPEPKFPPSKSSCWFRRRVHSLRSGL</sequence>
<dbReference type="EMBL" id="KZ613942">
    <property type="protein sequence ID" value="PMD43798.1"/>
    <property type="molecule type" value="Genomic_DNA"/>
</dbReference>
<gene>
    <name evidence="1" type="ORF">L207DRAFT_564398</name>
</gene>
<evidence type="ECO:0000313" key="1">
    <source>
        <dbReference type="EMBL" id="PMD43798.1"/>
    </source>
</evidence>